<dbReference type="EMBL" id="BMLK01000011">
    <property type="protein sequence ID" value="GGN52234.1"/>
    <property type="molecule type" value="Genomic_DNA"/>
</dbReference>
<evidence type="ECO:0000313" key="2">
    <source>
        <dbReference type="Proteomes" id="UP000605099"/>
    </source>
</evidence>
<accession>A0ABQ2JSN2</accession>
<organism evidence="1 2">
    <name type="scientific">Novosphingobium indicum</name>
    <dbReference type="NCBI Taxonomy" id="462949"/>
    <lineage>
        <taxon>Bacteria</taxon>
        <taxon>Pseudomonadati</taxon>
        <taxon>Pseudomonadota</taxon>
        <taxon>Alphaproteobacteria</taxon>
        <taxon>Sphingomonadales</taxon>
        <taxon>Sphingomonadaceae</taxon>
        <taxon>Novosphingobium</taxon>
    </lineage>
</organism>
<evidence type="ECO:0000313" key="1">
    <source>
        <dbReference type="EMBL" id="GGN52234.1"/>
    </source>
</evidence>
<keyword evidence="2" id="KW-1185">Reference proteome</keyword>
<dbReference type="Proteomes" id="UP000605099">
    <property type="component" value="Unassembled WGS sequence"/>
</dbReference>
<reference evidence="2" key="1">
    <citation type="journal article" date="2019" name="Int. J. Syst. Evol. Microbiol.">
        <title>The Global Catalogue of Microorganisms (GCM) 10K type strain sequencing project: providing services to taxonomists for standard genome sequencing and annotation.</title>
        <authorList>
            <consortium name="The Broad Institute Genomics Platform"/>
            <consortium name="The Broad Institute Genome Sequencing Center for Infectious Disease"/>
            <person name="Wu L."/>
            <person name="Ma J."/>
        </authorList>
    </citation>
    <scope>NUCLEOTIDE SEQUENCE [LARGE SCALE GENOMIC DNA]</scope>
    <source>
        <strain evidence="2">CGMCC 1.6784</strain>
    </source>
</reference>
<protein>
    <submittedName>
        <fullName evidence="1">Uncharacterized protein</fullName>
    </submittedName>
</protein>
<gene>
    <name evidence="1" type="ORF">GCM10011349_25500</name>
</gene>
<proteinExistence type="predicted"/>
<name>A0ABQ2JSN2_9SPHN</name>
<sequence>MRIYGAAHRLAGNRVVVRDGEPGVAHDDIVWDPVIDSVQGDGALATVRGGNVIVGRWSISNFEHIRILIQAAAVCPGEG</sequence>
<comment type="caution">
    <text evidence="1">The sequence shown here is derived from an EMBL/GenBank/DDBJ whole genome shotgun (WGS) entry which is preliminary data.</text>
</comment>